<evidence type="ECO:0000313" key="3">
    <source>
        <dbReference type="Proteomes" id="UP000319212"/>
    </source>
</evidence>
<dbReference type="Proteomes" id="UP000319212">
    <property type="component" value="Unassembled WGS sequence"/>
</dbReference>
<dbReference type="AlphaFoldDB" id="A0A502DL40"/>
<dbReference type="RefSeq" id="WP_140863142.1">
    <property type="nucleotide sequence ID" value="NZ_RCZI01000004.1"/>
</dbReference>
<feature type="compositionally biased region" description="Polar residues" evidence="1">
    <location>
        <begin position="59"/>
        <end position="73"/>
    </location>
</feature>
<sequence length="193" mass="20022">MDEGPAEDDDWLNAMSASDESASDPVLDAMMAIAAPKALLAEGPRSVLLAPSEQMLEQPPSSTGRDVSQQATTPHRPVANRRLDPAARRMIFGGVVLAIAAGLTGAQWQWHGPAGTQSREATPVPRDIGPLAQATPPAVTPTPHREFVVIDEPAPAPTAEAAPAPTSLAPDAASRSATCSEALMALALCREPL</sequence>
<feature type="region of interest" description="Disordered" evidence="1">
    <location>
        <begin position="50"/>
        <end position="78"/>
    </location>
</feature>
<organism evidence="2 3">
    <name type="scientific">Variovorax guangxiensis</name>
    <dbReference type="NCBI Taxonomy" id="1775474"/>
    <lineage>
        <taxon>Bacteria</taxon>
        <taxon>Pseudomonadati</taxon>
        <taxon>Pseudomonadota</taxon>
        <taxon>Betaproteobacteria</taxon>
        <taxon>Burkholderiales</taxon>
        <taxon>Comamonadaceae</taxon>
        <taxon>Variovorax</taxon>
    </lineage>
</organism>
<gene>
    <name evidence="2" type="ORF">EAH82_16630</name>
</gene>
<comment type="caution">
    <text evidence="2">The sequence shown here is derived from an EMBL/GenBank/DDBJ whole genome shotgun (WGS) entry which is preliminary data.</text>
</comment>
<evidence type="ECO:0000313" key="2">
    <source>
        <dbReference type="EMBL" id="TPG26018.1"/>
    </source>
</evidence>
<protein>
    <submittedName>
        <fullName evidence="2">Uncharacterized protein</fullName>
    </submittedName>
</protein>
<feature type="region of interest" description="Disordered" evidence="1">
    <location>
        <begin position="1"/>
        <end position="22"/>
    </location>
</feature>
<name>A0A502DL40_9BURK</name>
<accession>A0A502DL40</accession>
<dbReference type="EMBL" id="RCZI01000004">
    <property type="protein sequence ID" value="TPG26018.1"/>
    <property type="molecule type" value="Genomic_DNA"/>
</dbReference>
<evidence type="ECO:0000256" key="1">
    <source>
        <dbReference type="SAM" id="MobiDB-lite"/>
    </source>
</evidence>
<reference evidence="2 3" key="1">
    <citation type="journal article" date="2019" name="Environ. Microbiol.">
        <title>Species interactions and distinct microbial communities in high Arctic permafrost affected cryosols are associated with the CH4 and CO2 gas fluxes.</title>
        <authorList>
            <person name="Altshuler I."/>
            <person name="Hamel J."/>
            <person name="Turney S."/>
            <person name="Magnuson E."/>
            <person name="Levesque R."/>
            <person name="Greer C."/>
            <person name="Whyte L.G."/>
        </authorList>
    </citation>
    <scope>NUCLEOTIDE SEQUENCE [LARGE SCALE GENOMIC DNA]</scope>
    <source>
        <strain evidence="2 3">S06.C</strain>
    </source>
</reference>
<feature type="region of interest" description="Disordered" evidence="1">
    <location>
        <begin position="110"/>
        <end position="141"/>
    </location>
</feature>
<feature type="compositionally biased region" description="Acidic residues" evidence="1">
    <location>
        <begin position="1"/>
        <end position="11"/>
    </location>
</feature>
<proteinExistence type="predicted"/>